<dbReference type="AlphaFoldDB" id="A0A2N3RE76"/>
<proteinExistence type="predicted"/>
<organism evidence="1 3">
    <name type="scientific">Xanthomonas prunicola</name>
    <dbReference type="NCBI Taxonomy" id="2053930"/>
    <lineage>
        <taxon>Bacteria</taxon>
        <taxon>Pseudomonadati</taxon>
        <taxon>Pseudomonadota</taxon>
        <taxon>Gammaproteobacteria</taxon>
        <taxon>Lysobacterales</taxon>
        <taxon>Lysobacteraceae</taxon>
        <taxon>Xanthomonas</taxon>
    </lineage>
</organism>
<dbReference type="EMBL" id="PHKW01000014">
    <property type="protein sequence ID" value="PKV15035.1"/>
    <property type="molecule type" value="Genomic_DNA"/>
</dbReference>
<dbReference type="EMBL" id="PHKV01000015">
    <property type="protein sequence ID" value="PKV10795.1"/>
    <property type="molecule type" value="Genomic_DNA"/>
</dbReference>
<accession>A0A2N3RE76</accession>
<dbReference type="RefSeq" id="WP_101365069.1">
    <property type="nucleotide sequence ID" value="NZ_PHKV01000015.1"/>
</dbReference>
<dbReference type="Proteomes" id="UP000233720">
    <property type="component" value="Unassembled WGS sequence"/>
</dbReference>
<evidence type="ECO:0000313" key="3">
    <source>
        <dbReference type="Proteomes" id="UP000233720"/>
    </source>
</evidence>
<protein>
    <submittedName>
        <fullName evidence="1">Uncharacterized protein</fullName>
    </submittedName>
</protein>
<evidence type="ECO:0000313" key="1">
    <source>
        <dbReference type="EMBL" id="PKV10795.1"/>
    </source>
</evidence>
<comment type="caution">
    <text evidence="1">The sequence shown here is derived from an EMBL/GenBank/DDBJ whole genome shotgun (WGS) entry which is preliminary data.</text>
</comment>
<evidence type="ECO:0000313" key="2">
    <source>
        <dbReference type="EMBL" id="PKV15035.1"/>
    </source>
</evidence>
<reference evidence="3 4" key="1">
    <citation type="submission" date="2017-11" db="EMBL/GenBank/DDBJ databases">
        <title>Xanthomonas prunicola sp. nov., a novel pathogen that affects nectarine (Prunus persica var. nectarine) trees.</title>
        <authorList>
            <person name="Lopez M."/>
            <person name="Lopez-Soriano P."/>
            <person name="Garita-Cambronero J."/>
            <person name="Beltran C."/>
            <person name="Taghouti G."/>
            <person name="Portier P."/>
            <person name="Cubero J."/>
            <person name="Fischer-Le Saux M."/>
            <person name="Marco-Noales E."/>
        </authorList>
    </citation>
    <scope>NUCLEOTIDE SEQUENCE [LARGE SCALE GENOMIC DNA]</scope>
    <source>
        <strain evidence="1 3">CFBP8353</strain>
        <strain evidence="2 4">CFBP8354</strain>
    </source>
</reference>
<gene>
    <name evidence="1" type="ORF">XpruCFBP8353_21650</name>
    <name evidence="2" type="ORF">XpruCFBP8354_21450</name>
</gene>
<dbReference type="OrthoDB" id="9891706at2"/>
<name>A0A2N3RE76_9XANT</name>
<dbReference type="Proteomes" id="UP000233748">
    <property type="component" value="Unassembled WGS sequence"/>
</dbReference>
<evidence type="ECO:0000313" key="4">
    <source>
        <dbReference type="Proteomes" id="UP000233748"/>
    </source>
</evidence>
<sequence>MNKNSKIHNRTLKASSSLDRDELHFREELLTHCVEEFLEKGFGLDPHLEQALDGYRAGRYDMPALQREIMRPYLH</sequence>
<keyword evidence="4" id="KW-1185">Reference proteome</keyword>